<evidence type="ECO:0008006" key="3">
    <source>
        <dbReference type="Google" id="ProtNLM"/>
    </source>
</evidence>
<organism evidence="1 2">
    <name type="scientific">Terrimonas ginsenosidimutans</name>
    <dbReference type="NCBI Taxonomy" id="2908004"/>
    <lineage>
        <taxon>Bacteria</taxon>
        <taxon>Pseudomonadati</taxon>
        <taxon>Bacteroidota</taxon>
        <taxon>Chitinophagia</taxon>
        <taxon>Chitinophagales</taxon>
        <taxon>Chitinophagaceae</taxon>
        <taxon>Terrimonas</taxon>
    </lineage>
</organism>
<keyword evidence="2" id="KW-1185">Reference proteome</keyword>
<dbReference type="RefSeq" id="WP_237868195.1">
    <property type="nucleotide sequence ID" value="NZ_JAKLTR010000001.1"/>
</dbReference>
<evidence type="ECO:0000313" key="2">
    <source>
        <dbReference type="Proteomes" id="UP001165367"/>
    </source>
</evidence>
<dbReference type="Proteomes" id="UP001165367">
    <property type="component" value="Unassembled WGS sequence"/>
</dbReference>
<proteinExistence type="predicted"/>
<sequence length="152" mass="17800">MEATTVFGTNWFSEEKTIDTRVCGKVTFRDIELWEESLHLALQQIESGGVFRIMVDLFGFSPNNIETHKRFRSIIPVTLSQYGWKVGYVDLFNEEAEKLQYVNTRDIKCIAAAHAHQDETKIGLYQRSYSRYNEHFFTDPLLARKWLKELSV</sequence>
<gene>
    <name evidence="1" type="ORF">LZZ85_01715</name>
</gene>
<reference evidence="1" key="1">
    <citation type="submission" date="2022-01" db="EMBL/GenBank/DDBJ databases">
        <authorList>
            <person name="Jo J.-H."/>
            <person name="Im W.-T."/>
        </authorList>
    </citation>
    <scope>NUCLEOTIDE SEQUENCE</scope>
    <source>
        <strain evidence="1">NA20</strain>
    </source>
</reference>
<comment type="caution">
    <text evidence="1">The sequence shown here is derived from an EMBL/GenBank/DDBJ whole genome shotgun (WGS) entry which is preliminary data.</text>
</comment>
<name>A0ABS9KKX2_9BACT</name>
<evidence type="ECO:0000313" key="1">
    <source>
        <dbReference type="EMBL" id="MCG2612969.1"/>
    </source>
</evidence>
<accession>A0ABS9KKX2</accession>
<dbReference type="EMBL" id="JAKLTR010000001">
    <property type="protein sequence ID" value="MCG2612969.1"/>
    <property type="molecule type" value="Genomic_DNA"/>
</dbReference>
<protein>
    <recommendedName>
        <fullName evidence="3">STAS/SEC14 domain-containing protein</fullName>
    </recommendedName>
</protein>